<keyword evidence="4 8" id="KW-1133">Transmembrane helix</keyword>
<evidence type="ECO:0000256" key="8">
    <source>
        <dbReference type="SAM" id="Phobius"/>
    </source>
</evidence>
<accession>L0F3M9</accession>
<gene>
    <name evidence="10" type="ordered locus">Desdi_0238</name>
</gene>
<dbReference type="AlphaFoldDB" id="L0F3M9"/>
<dbReference type="Pfam" id="PF02665">
    <property type="entry name" value="Nitrate_red_gam"/>
    <property type="match status" value="1"/>
</dbReference>
<dbReference type="GO" id="GO:0005886">
    <property type="term" value="C:plasma membrane"/>
    <property type="evidence" value="ECO:0007669"/>
    <property type="project" value="UniProtKB-SubCell"/>
</dbReference>
<name>L0F3M9_DESDL</name>
<keyword evidence="5" id="KW-0560">Oxidoreductase</keyword>
<evidence type="ECO:0000256" key="3">
    <source>
        <dbReference type="ARBA" id="ARBA00022692"/>
    </source>
</evidence>
<sequence length="302" mass="33773">MFLVFYAILAMVLFLGISVYKAYVYTKMPMHGRLDLYPVPKEKGHAHGGSYYEQQEWWKRPRETSLASEIIDMLKEILFIKKLFENQRSLWWLSYSLHLGIYLIIAWTVLLVVGAVTELAGGTVATSGSAWGMLIYYLTPLVGWAGFALATFGALTLVFRRQMDSTLKKYTTPQEYFNLLLLFAVTATGILVWGGDLSMSSAREAMANVLTLQPLNASSLMVVHIVLAGFMLVYIPLSKMSHYVGKFFSFHMVNWENDPNLPGSKIEEKIKANAQNSPKTKWAAPHISGQVAAPAEKTSAQG</sequence>
<comment type="subcellular location">
    <subcellularLocation>
        <location evidence="1">Cell membrane</location>
        <topology evidence="1">Multi-pass membrane protein</topology>
    </subcellularLocation>
</comment>
<evidence type="ECO:0000256" key="4">
    <source>
        <dbReference type="ARBA" id="ARBA00022989"/>
    </source>
</evidence>
<proteinExistence type="predicted"/>
<keyword evidence="11" id="KW-1185">Reference proteome</keyword>
<evidence type="ECO:0000259" key="9">
    <source>
        <dbReference type="Pfam" id="PF02665"/>
    </source>
</evidence>
<protein>
    <submittedName>
        <fullName evidence="10">Nitrate reductase gamma subunit</fullName>
    </submittedName>
</protein>
<reference evidence="11" key="1">
    <citation type="submission" date="2012-02" db="EMBL/GenBank/DDBJ databases">
        <title>Complete sequence of Desulfitobacterium dichloroeliminans LMG P-21439.</title>
        <authorList>
            <person name="Lucas S."/>
            <person name="Han J."/>
            <person name="Lapidus A."/>
            <person name="Cheng J.-F."/>
            <person name="Goodwin L."/>
            <person name="Pitluck S."/>
            <person name="Peters L."/>
            <person name="Ovchinnikova G."/>
            <person name="Teshima H."/>
            <person name="Detter J.C."/>
            <person name="Han C."/>
            <person name="Tapia R."/>
            <person name="Land M."/>
            <person name="Hauser L."/>
            <person name="Kyrpides N."/>
            <person name="Ivanova N."/>
            <person name="Pagani I."/>
            <person name="Kruse T."/>
            <person name="de Vos W.M."/>
            <person name="Boon N."/>
            <person name="Smidt H."/>
            <person name="Woyke T."/>
        </authorList>
    </citation>
    <scope>NUCLEOTIDE SEQUENCE [LARGE SCALE GENOMIC DNA]</scope>
    <source>
        <strain evidence="11">LMG P-21439 / DCA1</strain>
    </source>
</reference>
<evidence type="ECO:0000313" key="10">
    <source>
        <dbReference type="EMBL" id="AGA67787.1"/>
    </source>
</evidence>
<dbReference type="Proteomes" id="UP000010797">
    <property type="component" value="Chromosome"/>
</dbReference>
<dbReference type="RefSeq" id="WP_015260794.1">
    <property type="nucleotide sequence ID" value="NC_019903.1"/>
</dbReference>
<feature type="transmembrane region" description="Helical" evidence="8">
    <location>
        <begin position="134"/>
        <end position="155"/>
    </location>
</feature>
<dbReference type="HOGENOM" id="CLU_946411_0_0_9"/>
<feature type="transmembrane region" description="Helical" evidence="8">
    <location>
        <begin position="90"/>
        <end position="114"/>
    </location>
</feature>
<evidence type="ECO:0000256" key="2">
    <source>
        <dbReference type="ARBA" id="ARBA00022475"/>
    </source>
</evidence>
<dbReference type="Gene3D" id="1.20.950.20">
    <property type="entry name" value="Transmembrane di-heme cytochromes, Chain C"/>
    <property type="match status" value="1"/>
</dbReference>
<evidence type="ECO:0000313" key="11">
    <source>
        <dbReference type="Proteomes" id="UP000010797"/>
    </source>
</evidence>
<dbReference type="GO" id="GO:0016491">
    <property type="term" value="F:oxidoreductase activity"/>
    <property type="evidence" value="ECO:0007669"/>
    <property type="project" value="UniProtKB-KW"/>
</dbReference>
<feature type="transmembrane region" description="Helical" evidence="8">
    <location>
        <begin position="176"/>
        <end position="195"/>
    </location>
</feature>
<dbReference type="KEGG" id="ddl:Desdi_0238"/>
<dbReference type="EMBL" id="CP003344">
    <property type="protein sequence ID" value="AGA67787.1"/>
    <property type="molecule type" value="Genomic_DNA"/>
</dbReference>
<feature type="domain" description="NarG-like" evidence="9">
    <location>
        <begin position="86"/>
        <end position="244"/>
    </location>
</feature>
<feature type="region of interest" description="Disordered" evidence="7">
    <location>
        <begin position="272"/>
        <end position="302"/>
    </location>
</feature>
<dbReference type="InterPro" id="IPR023234">
    <property type="entry name" value="NarG-like_domain"/>
</dbReference>
<dbReference type="STRING" id="871963.Desdi_0238"/>
<keyword evidence="2" id="KW-1003">Cell membrane</keyword>
<feature type="transmembrane region" description="Helical" evidence="8">
    <location>
        <begin position="6"/>
        <end position="24"/>
    </location>
</feature>
<dbReference type="eggNOG" id="COG2181">
    <property type="taxonomic scope" value="Bacteria"/>
</dbReference>
<dbReference type="SUPFAM" id="SSF103501">
    <property type="entry name" value="Respiratory nitrate reductase 1 gamma chain"/>
    <property type="match status" value="1"/>
</dbReference>
<keyword evidence="6 8" id="KW-0472">Membrane</keyword>
<dbReference type="OrthoDB" id="128617at2"/>
<evidence type="ECO:0000256" key="6">
    <source>
        <dbReference type="ARBA" id="ARBA00023136"/>
    </source>
</evidence>
<evidence type="ECO:0000256" key="1">
    <source>
        <dbReference type="ARBA" id="ARBA00004651"/>
    </source>
</evidence>
<organism evidence="10 11">
    <name type="scientific">Desulfitobacterium dichloroeliminans (strain LMG P-21439 / DCA1)</name>
    <dbReference type="NCBI Taxonomy" id="871963"/>
    <lineage>
        <taxon>Bacteria</taxon>
        <taxon>Bacillati</taxon>
        <taxon>Bacillota</taxon>
        <taxon>Clostridia</taxon>
        <taxon>Eubacteriales</taxon>
        <taxon>Desulfitobacteriaceae</taxon>
        <taxon>Desulfitobacterium</taxon>
    </lineage>
</organism>
<keyword evidence="3 8" id="KW-0812">Transmembrane</keyword>
<feature type="transmembrane region" description="Helical" evidence="8">
    <location>
        <begin position="215"/>
        <end position="237"/>
    </location>
</feature>
<dbReference type="InterPro" id="IPR036197">
    <property type="entry name" value="NarG-like_sf"/>
</dbReference>
<evidence type="ECO:0000256" key="7">
    <source>
        <dbReference type="SAM" id="MobiDB-lite"/>
    </source>
</evidence>
<evidence type="ECO:0000256" key="5">
    <source>
        <dbReference type="ARBA" id="ARBA00023002"/>
    </source>
</evidence>